<protein>
    <recommendedName>
        <fullName evidence="1">PDZ domain-containing protein</fullName>
    </recommendedName>
</protein>
<reference evidence="2 3" key="1">
    <citation type="submission" date="2024-11" db="EMBL/GenBank/DDBJ databases">
        <title>Adaptive evolution of stress response genes in parasites aligns with host niche diversity.</title>
        <authorList>
            <person name="Hahn C."/>
            <person name="Resl P."/>
        </authorList>
    </citation>
    <scope>NUCLEOTIDE SEQUENCE [LARGE SCALE GENOMIC DNA]</scope>
    <source>
        <strain evidence="2">EGGRZ-B1_66</strain>
        <tissue evidence="2">Body</tissue>
    </source>
</reference>
<accession>A0ABD2QE53</accession>
<evidence type="ECO:0000313" key="3">
    <source>
        <dbReference type="Proteomes" id="UP001626550"/>
    </source>
</evidence>
<dbReference type="SMART" id="SM00228">
    <property type="entry name" value="PDZ"/>
    <property type="match status" value="1"/>
</dbReference>
<dbReference type="EMBL" id="JBJKFK010000330">
    <property type="protein sequence ID" value="KAL3317794.1"/>
    <property type="molecule type" value="Genomic_DNA"/>
</dbReference>
<feature type="domain" description="PDZ" evidence="1">
    <location>
        <begin position="110"/>
        <end position="201"/>
    </location>
</feature>
<dbReference type="Gene3D" id="2.30.42.10">
    <property type="match status" value="1"/>
</dbReference>
<dbReference type="AlphaFoldDB" id="A0ABD2QE53"/>
<evidence type="ECO:0000313" key="2">
    <source>
        <dbReference type="EMBL" id="KAL3317794.1"/>
    </source>
</evidence>
<sequence>MNLLTEPECDTKRRLSSPDVGLPGFGAGLARRKIIDDYAVKAFPLAKPEKRSSFNFLSQLPFLKNVRSRSASRVDGELEIPDMDQIITKDPPKPQEPPISRPIELGEETLIEIAIGDALGIGAYLVGGSETALIRQHDSRLDTGFKRYLSCQNELMINEMEADGLFARDGRLRCGDHIVKINDISVVGMPYYKALELITKAWHKAPPGGVSANGKAPLTPVKPAIPSTVPTSPAFTGGSASTFTLVINRPKTKPDKW</sequence>
<dbReference type="InterPro" id="IPR001478">
    <property type="entry name" value="PDZ"/>
</dbReference>
<dbReference type="Pfam" id="PF00595">
    <property type="entry name" value="PDZ"/>
    <property type="match status" value="1"/>
</dbReference>
<dbReference type="SUPFAM" id="SSF50156">
    <property type="entry name" value="PDZ domain-like"/>
    <property type="match status" value="1"/>
</dbReference>
<organism evidence="2 3">
    <name type="scientific">Cichlidogyrus casuarinus</name>
    <dbReference type="NCBI Taxonomy" id="1844966"/>
    <lineage>
        <taxon>Eukaryota</taxon>
        <taxon>Metazoa</taxon>
        <taxon>Spiralia</taxon>
        <taxon>Lophotrochozoa</taxon>
        <taxon>Platyhelminthes</taxon>
        <taxon>Monogenea</taxon>
        <taxon>Monopisthocotylea</taxon>
        <taxon>Dactylogyridea</taxon>
        <taxon>Ancyrocephalidae</taxon>
        <taxon>Cichlidogyrus</taxon>
    </lineage>
</organism>
<dbReference type="Proteomes" id="UP001626550">
    <property type="component" value="Unassembled WGS sequence"/>
</dbReference>
<comment type="caution">
    <text evidence="2">The sequence shown here is derived from an EMBL/GenBank/DDBJ whole genome shotgun (WGS) entry which is preliminary data.</text>
</comment>
<dbReference type="InterPro" id="IPR036034">
    <property type="entry name" value="PDZ_sf"/>
</dbReference>
<gene>
    <name evidence="2" type="ORF">Ciccas_003555</name>
</gene>
<name>A0ABD2QE53_9PLAT</name>
<dbReference type="PROSITE" id="PS50106">
    <property type="entry name" value="PDZ"/>
    <property type="match status" value="1"/>
</dbReference>
<keyword evidence="3" id="KW-1185">Reference proteome</keyword>
<evidence type="ECO:0000259" key="1">
    <source>
        <dbReference type="PROSITE" id="PS50106"/>
    </source>
</evidence>
<proteinExistence type="predicted"/>